<organism evidence="1 2">
    <name type="scientific">Callosobruchus maculatus</name>
    <name type="common">Southern cowpea weevil</name>
    <name type="synonym">Pulse bruchid</name>
    <dbReference type="NCBI Taxonomy" id="64391"/>
    <lineage>
        <taxon>Eukaryota</taxon>
        <taxon>Metazoa</taxon>
        <taxon>Ecdysozoa</taxon>
        <taxon>Arthropoda</taxon>
        <taxon>Hexapoda</taxon>
        <taxon>Insecta</taxon>
        <taxon>Pterygota</taxon>
        <taxon>Neoptera</taxon>
        <taxon>Endopterygota</taxon>
        <taxon>Coleoptera</taxon>
        <taxon>Polyphaga</taxon>
        <taxon>Cucujiformia</taxon>
        <taxon>Chrysomeloidea</taxon>
        <taxon>Chrysomelidae</taxon>
        <taxon>Bruchinae</taxon>
        <taxon>Bruchini</taxon>
        <taxon>Callosobruchus</taxon>
    </lineage>
</organism>
<accession>A0A653CQ92</accession>
<proteinExistence type="predicted"/>
<protein>
    <submittedName>
        <fullName evidence="1">Uncharacterized protein</fullName>
    </submittedName>
</protein>
<name>A0A653CQ92_CALMS</name>
<evidence type="ECO:0000313" key="2">
    <source>
        <dbReference type="Proteomes" id="UP000410492"/>
    </source>
</evidence>
<keyword evidence="2" id="KW-1185">Reference proteome</keyword>
<dbReference type="AlphaFoldDB" id="A0A653CQ92"/>
<evidence type="ECO:0000313" key="1">
    <source>
        <dbReference type="EMBL" id="VEN49437.1"/>
    </source>
</evidence>
<dbReference type="EMBL" id="CAACVG010008349">
    <property type="protein sequence ID" value="VEN49437.1"/>
    <property type="molecule type" value="Genomic_DNA"/>
</dbReference>
<gene>
    <name evidence="1" type="ORF">CALMAC_LOCUS10547</name>
</gene>
<reference evidence="1 2" key="1">
    <citation type="submission" date="2019-01" db="EMBL/GenBank/DDBJ databases">
        <authorList>
            <person name="Sayadi A."/>
        </authorList>
    </citation>
    <scope>NUCLEOTIDE SEQUENCE [LARGE SCALE GENOMIC DNA]</scope>
</reference>
<sequence>MKSHPWDPVFTIPKRLFLCTGMNPNVKSPQVIEVLENSIVSEFLIFVLL</sequence>
<dbReference type="Proteomes" id="UP000410492">
    <property type="component" value="Unassembled WGS sequence"/>
</dbReference>